<dbReference type="EMBL" id="NAJM01000024">
    <property type="protein sequence ID" value="RVX70168.1"/>
    <property type="molecule type" value="Genomic_DNA"/>
</dbReference>
<sequence>MSQVNGSKSDTMWPKALERSATKQVIERLFAAADDSTREGSTIFSECFTLTGELIARGHVCKGHQEIFKFRDGAWDTITFRKHEIRKVYISDHDDKDVIMLGHVTFGHKNGQKTSTDYVGNFAFADTEQGPRIEKYQAWLDSKPLADLMATGDKA</sequence>
<evidence type="ECO:0000313" key="1">
    <source>
        <dbReference type="EMBL" id="RVX70168.1"/>
    </source>
</evidence>
<dbReference type="SUPFAM" id="SSF54427">
    <property type="entry name" value="NTF2-like"/>
    <property type="match status" value="1"/>
</dbReference>
<evidence type="ECO:0000313" key="2">
    <source>
        <dbReference type="Proteomes" id="UP000288859"/>
    </source>
</evidence>
<dbReference type="Proteomes" id="UP000288859">
    <property type="component" value="Unassembled WGS sequence"/>
</dbReference>
<evidence type="ECO:0008006" key="3">
    <source>
        <dbReference type="Google" id="ProtNLM"/>
    </source>
</evidence>
<reference evidence="1 2" key="1">
    <citation type="submission" date="2017-03" db="EMBL/GenBank/DDBJ databases">
        <title>Genomes of endolithic fungi from Antarctica.</title>
        <authorList>
            <person name="Coleine C."/>
            <person name="Masonjones S."/>
            <person name="Stajich J.E."/>
        </authorList>
    </citation>
    <scope>NUCLEOTIDE SEQUENCE [LARGE SCALE GENOMIC DNA]</scope>
    <source>
        <strain evidence="1 2">CCFEE 6314</strain>
    </source>
</reference>
<organism evidence="1 2">
    <name type="scientific">Exophiala mesophila</name>
    <name type="common">Black yeast-like fungus</name>
    <dbReference type="NCBI Taxonomy" id="212818"/>
    <lineage>
        <taxon>Eukaryota</taxon>
        <taxon>Fungi</taxon>
        <taxon>Dikarya</taxon>
        <taxon>Ascomycota</taxon>
        <taxon>Pezizomycotina</taxon>
        <taxon>Eurotiomycetes</taxon>
        <taxon>Chaetothyriomycetidae</taxon>
        <taxon>Chaetothyriales</taxon>
        <taxon>Herpotrichiellaceae</taxon>
        <taxon>Exophiala</taxon>
    </lineage>
</organism>
<proteinExistence type="predicted"/>
<dbReference type="Gene3D" id="3.10.450.50">
    <property type="match status" value="1"/>
</dbReference>
<gene>
    <name evidence="1" type="ORF">B0A52_05501</name>
</gene>
<accession>A0A438N3C2</accession>
<dbReference type="VEuPathDB" id="FungiDB:PV10_04810"/>
<dbReference type="AlphaFoldDB" id="A0A438N3C2"/>
<protein>
    <recommendedName>
        <fullName evidence="3">SnoaL-like domain-containing protein</fullName>
    </recommendedName>
</protein>
<comment type="caution">
    <text evidence="1">The sequence shown here is derived from an EMBL/GenBank/DDBJ whole genome shotgun (WGS) entry which is preliminary data.</text>
</comment>
<dbReference type="InterPro" id="IPR032710">
    <property type="entry name" value="NTF2-like_dom_sf"/>
</dbReference>
<dbReference type="OrthoDB" id="4119853at2759"/>
<name>A0A438N3C2_EXOME</name>